<accession>A0A699XKC8</accession>
<organism evidence="3">
    <name type="scientific">Tanacetum cinerariifolium</name>
    <name type="common">Dalmatian daisy</name>
    <name type="synonym">Chrysanthemum cinerariifolium</name>
    <dbReference type="NCBI Taxonomy" id="118510"/>
    <lineage>
        <taxon>Eukaryota</taxon>
        <taxon>Viridiplantae</taxon>
        <taxon>Streptophyta</taxon>
        <taxon>Embryophyta</taxon>
        <taxon>Tracheophyta</taxon>
        <taxon>Spermatophyta</taxon>
        <taxon>Magnoliopsida</taxon>
        <taxon>eudicotyledons</taxon>
        <taxon>Gunneridae</taxon>
        <taxon>Pentapetalae</taxon>
        <taxon>asterids</taxon>
        <taxon>campanulids</taxon>
        <taxon>Asterales</taxon>
        <taxon>Asteraceae</taxon>
        <taxon>Asteroideae</taxon>
        <taxon>Anthemideae</taxon>
        <taxon>Anthemidinae</taxon>
        <taxon>Tanacetum</taxon>
    </lineage>
</organism>
<feature type="non-terminal residue" evidence="3">
    <location>
        <position position="85"/>
    </location>
</feature>
<feature type="coiled-coil region" evidence="1">
    <location>
        <begin position="2"/>
        <end position="29"/>
    </location>
</feature>
<dbReference type="AlphaFoldDB" id="A0A699XKC8"/>
<protein>
    <submittedName>
        <fullName evidence="3">Uncharacterized protein</fullName>
    </submittedName>
</protein>
<evidence type="ECO:0000256" key="1">
    <source>
        <dbReference type="SAM" id="Coils"/>
    </source>
</evidence>
<evidence type="ECO:0000313" key="3">
    <source>
        <dbReference type="EMBL" id="GFD58266.1"/>
    </source>
</evidence>
<keyword evidence="1" id="KW-0175">Coiled coil</keyword>
<feature type="compositionally biased region" description="Basic and acidic residues" evidence="2">
    <location>
        <begin position="49"/>
        <end position="62"/>
    </location>
</feature>
<evidence type="ECO:0000256" key="2">
    <source>
        <dbReference type="SAM" id="MobiDB-lite"/>
    </source>
</evidence>
<comment type="caution">
    <text evidence="3">The sequence shown here is derived from an EMBL/GenBank/DDBJ whole genome shotgun (WGS) entry which is preliminary data.</text>
</comment>
<feature type="non-terminal residue" evidence="3">
    <location>
        <position position="1"/>
    </location>
</feature>
<sequence>TKTAQAKEISRLKKRFKRLEKKKKSRTHELKRLYKVGLSARVESSDEESLGKEDASKQGRKIADIDADKGLTLIDETTEDQERIN</sequence>
<feature type="region of interest" description="Disordered" evidence="2">
    <location>
        <begin position="40"/>
        <end position="62"/>
    </location>
</feature>
<dbReference type="EMBL" id="BKCJ011850824">
    <property type="protein sequence ID" value="GFD58266.1"/>
    <property type="molecule type" value="Genomic_DNA"/>
</dbReference>
<proteinExistence type="predicted"/>
<gene>
    <name evidence="3" type="ORF">Tci_930235</name>
</gene>
<reference evidence="3" key="1">
    <citation type="journal article" date="2019" name="Sci. Rep.">
        <title>Draft genome of Tanacetum cinerariifolium, the natural source of mosquito coil.</title>
        <authorList>
            <person name="Yamashiro T."/>
            <person name="Shiraishi A."/>
            <person name="Satake H."/>
            <person name="Nakayama K."/>
        </authorList>
    </citation>
    <scope>NUCLEOTIDE SEQUENCE</scope>
</reference>
<name>A0A699XKC8_TANCI</name>